<dbReference type="SMART" id="SM00421">
    <property type="entry name" value="HTH_LUXR"/>
    <property type="match status" value="1"/>
</dbReference>
<evidence type="ECO:0000256" key="3">
    <source>
        <dbReference type="ARBA" id="ARBA00023163"/>
    </source>
</evidence>
<dbReference type="InterPro" id="IPR039420">
    <property type="entry name" value="WalR-like"/>
</dbReference>
<evidence type="ECO:0000313" key="5">
    <source>
        <dbReference type="EMBL" id="MER7178001.1"/>
    </source>
</evidence>
<proteinExistence type="predicted"/>
<dbReference type="CDD" id="cd06170">
    <property type="entry name" value="LuxR_C_like"/>
    <property type="match status" value="1"/>
</dbReference>
<keyword evidence="2" id="KW-0238">DNA-binding</keyword>
<evidence type="ECO:0000256" key="2">
    <source>
        <dbReference type="ARBA" id="ARBA00023125"/>
    </source>
</evidence>
<protein>
    <submittedName>
        <fullName evidence="5">Response regulator transcription factor</fullName>
    </submittedName>
</protein>
<keyword evidence="6" id="KW-1185">Reference proteome</keyword>
<dbReference type="Proteomes" id="UP001474181">
    <property type="component" value="Unassembled WGS sequence"/>
</dbReference>
<keyword evidence="3" id="KW-0804">Transcription</keyword>
<sequence length="209" mass="22143">MRRLPTASISVAVDAADPVTHAGLAAGLSRGPRVALTAVGEADVVVAAVQTADNSTLEALRGLPMPPPARIVLVVSDGWYADLTVAAHSGIRAVLWRAEAQPQSLIRAVLAVAAGEALLPSAVQGELLDQADRLQRNVLVPKGLTPSGLNTREIDVLRLVAQGLDLAEIADTMCYSERNIKKILYGVINRLGLRNRVHAVSYAIRNKLI</sequence>
<gene>
    <name evidence="5" type="ORF">ABT404_00630</name>
</gene>
<dbReference type="RefSeq" id="WP_350775933.1">
    <property type="nucleotide sequence ID" value="NZ_JBEPEK010000002.1"/>
</dbReference>
<dbReference type="PANTHER" id="PTHR43214:SF24">
    <property type="entry name" value="TRANSCRIPTIONAL REGULATORY PROTEIN NARL-RELATED"/>
    <property type="match status" value="1"/>
</dbReference>
<keyword evidence="1" id="KW-0805">Transcription regulation</keyword>
<evidence type="ECO:0000259" key="4">
    <source>
        <dbReference type="PROSITE" id="PS50043"/>
    </source>
</evidence>
<reference evidence="5 6" key="1">
    <citation type="submission" date="2024-06" db="EMBL/GenBank/DDBJ databases">
        <title>The Natural Products Discovery Center: Release of the First 8490 Sequenced Strains for Exploring Actinobacteria Biosynthetic Diversity.</title>
        <authorList>
            <person name="Kalkreuter E."/>
            <person name="Kautsar S.A."/>
            <person name="Yang D."/>
            <person name="Bader C.D."/>
            <person name="Teijaro C.N."/>
            <person name="Fluegel L."/>
            <person name="Davis C.M."/>
            <person name="Simpson J.R."/>
            <person name="Lauterbach L."/>
            <person name="Steele A.D."/>
            <person name="Gui C."/>
            <person name="Meng S."/>
            <person name="Li G."/>
            <person name="Viehrig K."/>
            <person name="Ye F."/>
            <person name="Su P."/>
            <person name="Kiefer A.F."/>
            <person name="Nichols A."/>
            <person name="Cepeda A.J."/>
            <person name="Yan W."/>
            <person name="Fan B."/>
            <person name="Jiang Y."/>
            <person name="Adhikari A."/>
            <person name="Zheng C.-J."/>
            <person name="Schuster L."/>
            <person name="Cowan T.M."/>
            <person name="Smanski M.J."/>
            <person name="Chevrette M.G."/>
            <person name="De Carvalho L.P.S."/>
            <person name="Shen B."/>
        </authorList>
    </citation>
    <scope>NUCLEOTIDE SEQUENCE [LARGE SCALE GENOMIC DNA]</scope>
    <source>
        <strain evidence="5 6">NPDC000234</strain>
    </source>
</reference>
<name>A0ABV1WMB8_9ACTN</name>
<feature type="domain" description="HTH luxR-type" evidence="4">
    <location>
        <begin position="142"/>
        <end position="207"/>
    </location>
</feature>
<evidence type="ECO:0000256" key="1">
    <source>
        <dbReference type="ARBA" id="ARBA00023015"/>
    </source>
</evidence>
<dbReference type="InterPro" id="IPR016032">
    <property type="entry name" value="Sig_transdc_resp-reg_C-effctor"/>
</dbReference>
<dbReference type="EMBL" id="JBEPEK010000002">
    <property type="protein sequence ID" value="MER7178001.1"/>
    <property type="molecule type" value="Genomic_DNA"/>
</dbReference>
<dbReference type="Pfam" id="PF00196">
    <property type="entry name" value="GerE"/>
    <property type="match status" value="1"/>
</dbReference>
<accession>A0ABV1WMB8</accession>
<dbReference type="PROSITE" id="PS50043">
    <property type="entry name" value="HTH_LUXR_2"/>
    <property type="match status" value="1"/>
</dbReference>
<comment type="caution">
    <text evidence="5">The sequence shown here is derived from an EMBL/GenBank/DDBJ whole genome shotgun (WGS) entry which is preliminary data.</text>
</comment>
<dbReference type="SUPFAM" id="SSF46894">
    <property type="entry name" value="C-terminal effector domain of the bipartite response regulators"/>
    <property type="match status" value="1"/>
</dbReference>
<evidence type="ECO:0000313" key="6">
    <source>
        <dbReference type="Proteomes" id="UP001474181"/>
    </source>
</evidence>
<organism evidence="5 6">
    <name type="scientific">Streptomyces hyaluromycini</name>
    <dbReference type="NCBI Taxonomy" id="1377993"/>
    <lineage>
        <taxon>Bacteria</taxon>
        <taxon>Bacillati</taxon>
        <taxon>Actinomycetota</taxon>
        <taxon>Actinomycetes</taxon>
        <taxon>Kitasatosporales</taxon>
        <taxon>Streptomycetaceae</taxon>
        <taxon>Streptomyces</taxon>
    </lineage>
</organism>
<dbReference type="Gene3D" id="3.40.50.2300">
    <property type="match status" value="1"/>
</dbReference>
<dbReference type="PANTHER" id="PTHR43214">
    <property type="entry name" value="TWO-COMPONENT RESPONSE REGULATOR"/>
    <property type="match status" value="1"/>
</dbReference>
<dbReference type="InterPro" id="IPR000792">
    <property type="entry name" value="Tscrpt_reg_LuxR_C"/>
</dbReference>